<proteinExistence type="predicted"/>
<sequence>MSAQEAAQPPNDENAQLRQAQPVVINEVCSNPDWFDYICAENHQDDVDDFISLGDQSSTASLSSSVMNYRYEVSVFMAPGCRSEKELIMPIARMDGDIMPIEKENMLS</sequence>
<keyword evidence="2" id="KW-1185">Reference proteome</keyword>
<dbReference type="EMBL" id="LCWF01000001">
    <property type="protein sequence ID" value="KKY29270.1"/>
    <property type="molecule type" value="Genomic_DNA"/>
</dbReference>
<dbReference type="Proteomes" id="UP000053317">
    <property type="component" value="Unassembled WGS sequence"/>
</dbReference>
<evidence type="ECO:0000313" key="2">
    <source>
        <dbReference type="Proteomes" id="UP000053317"/>
    </source>
</evidence>
<accession>A0A0G2HLS9</accession>
<comment type="caution">
    <text evidence="1">The sequence shown here is derived from an EMBL/GenBank/DDBJ whole genome shotgun (WGS) entry which is preliminary data.</text>
</comment>
<protein>
    <submittedName>
        <fullName evidence="1">Uncharacterized protein</fullName>
    </submittedName>
</protein>
<evidence type="ECO:0000313" key="1">
    <source>
        <dbReference type="EMBL" id="KKY29270.1"/>
    </source>
</evidence>
<gene>
    <name evidence="1" type="ORF">UCRPC4_g00062</name>
</gene>
<organism evidence="1 2">
    <name type="scientific">Phaeomoniella chlamydospora</name>
    <name type="common">Phaeoacremonium chlamydosporum</name>
    <dbReference type="NCBI Taxonomy" id="158046"/>
    <lineage>
        <taxon>Eukaryota</taxon>
        <taxon>Fungi</taxon>
        <taxon>Dikarya</taxon>
        <taxon>Ascomycota</taxon>
        <taxon>Pezizomycotina</taxon>
        <taxon>Eurotiomycetes</taxon>
        <taxon>Chaetothyriomycetidae</taxon>
        <taxon>Phaeomoniellales</taxon>
        <taxon>Phaeomoniellaceae</taxon>
        <taxon>Phaeomoniella</taxon>
    </lineage>
</organism>
<reference evidence="1 2" key="1">
    <citation type="submission" date="2015-05" db="EMBL/GenBank/DDBJ databases">
        <title>Distinctive expansion of gene families associated with plant cell wall degradation and secondary metabolism in the genomes of grapevine trunk pathogens.</title>
        <authorList>
            <person name="Lawrence D.P."/>
            <person name="Travadon R."/>
            <person name="Rolshausen P.E."/>
            <person name="Baumgartner K."/>
        </authorList>
    </citation>
    <scope>NUCLEOTIDE SEQUENCE [LARGE SCALE GENOMIC DNA]</scope>
    <source>
        <strain evidence="1">UCRPC4</strain>
    </source>
</reference>
<dbReference type="AlphaFoldDB" id="A0A0G2HLS9"/>
<reference evidence="1 2" key="2">
    <citation type="submission" date="2015-05" db="EMBL/GenBank/DDBJ databases">
        <authorList>
            <person name="Morales-Cruz A."/>
            <person name="Amrine K.C."/>
            <person name="Cantu D."/>
        </authorList>
    </citation>
    <scope>NUCLEOTIDE SEQUENCE [LARGE SCALE GENOMIC DNA]</scope>
    <source>
        <strain evidence="1">UCRPC4</strain>
    </source>
</reference>
<name>A0A0G2HLS9_PHACM</name>